<sequence length="130" mass="14720">WSKAQERRSQTAGRASRWTTWPIPPCSTPTRPITCGLGMSRPLRQNLLRTRSIRFTPGCTMQSRSKMWRLVKHYAANRTRPGSSSRFKWRGGEGQCGDYATVAEWLRRRTSLRRCGTATDLPGPPSGGLR</sequence>
<protein>
    <submittedName>
        <fullName evidence="1">Uncharacterized protein</fullName>
    </submittedName>
</protein>
<reference evidence="1 2" key="1">
    <citation type="journal article" date="2013" name="Genome Biol.">
        <title>Genome of Acanthamoeba castellanii highlights extensive lateral gene transfer and early evolution of tyrosine kinase signaling.</title>
        <authorList>
            <person name="Clarke M."/>
            <person name="Lohan A.J."/>
            <person name="Liu B."/>
            <person name="Lagkouvardos I."/>
            <person name="Roy S."/>
            <person name="Zafar N."/>
            <person name="Bertelli C."/>
            <person name="Schilde C."/>
            <person name="Kianianmomeni A."/>
            <person name="Burglin T.R."/>
            <person name="Frech C."/>
            <person name="Turcotte B."/>
            <person name="Kopec K.O."/>
            <person name="Synnott J.M."/>
            <person name="Choo C."/>
            <person name="Paponov I."/>
            <person name="Finkler A."/>
            <person name="Soon Heng Tan C."/>
            <person name="Hutchins A.P."/>
            <person name="Weinmeier T."/>
            <person name="Rattei T."/>
            <person name="Chu J.S."/>
            <person name="Gimenez G."/>
            <person name="Irimia M."/>
            <person name="Rigden D.J."/>
            <person name="Fitzpatrick D.A."/>
            <person name="Lorenzo-Morales J."/>
            <person name="Bateman A."/>
            <person name="Chiu C.H."/>
            <person name="Tang P."/>
            <person name="Hegemann P."/>
            <person name="Fromm H."/>
            <person name="Raoult D."/>
            <person name="Greub G."/>
            <person name="Miranda-Saavedra D."/>
            <person name="Chen N."/>
            <person name="Nash P."/>
            <person name="Ginger M.L."/>
            <person name="Horn M."/>
            <person name="Schaap P."/>
            <person name="Caler L."/>
            <person name="Loftus B."/>
        </authorList>
    </citation>
    <scope>NUCLEOTIDE SEQUENCE [LARGE SCALE GENOMIC DNA]</scope>
    <source>
        <strain evidence="1 2">Neff</strain>
    </source>
</reference>
<dbReference type="Proteomes" id="UP000011083">
    <property type="component" value="Unassembled WGS sequence"/>
</dbReference>
<gene>
    <name evidence="1" type="ORF">ACA1_104250</name>
</gene>
<feature type="non-terminal residue" evidence="1">
    <location>
        <position position="1"/>
    </location>
</feature>
<dbReference type="GeneID" id="14911373"/>
<evidence type="ECO:0000313" key="2">
    <source>
        <dbReference type="Proteomes" id="UP000011083"/>
    </source>
</evidence>
<organism evidence="1 2">
    <name type="scientific">Acanthamoeba castellanii (strain ATCC 30010 / Neff)</name>
    <dbReference type="NCBI Taxonomy" id="1257118"/>
    <lineage>
        <taxon>Eukaryota</taxon>
        <taxon>Amoebozoa</taxon>
        <taxon>Discosea</taxon>
        <taxon>Longamoebia</taxon>
        <taxon>Centramoebida</taxon>
        <taxon>Acanthamoebidae</taxon>
        <taxon>Acanthamoeba</taxon>
    </lineage>
</organism>
<dbReference type="AlphaFoldDB" id="L8GFM5"/>
<dbReference type="RefSeq" id="XP_004332999.1">
    <property type="nucleotide sequence ID" value="XM_004332951.1"/>
</dbReference>
<accession>L8GFM5</accession>
<feature type="non-terminal residue" evidence="1">
    <location>
        <position position="130"/>
    </location>
</feature>
<dbReference type="VEuPathDB" id="AmoebaDB:ACA1_104250"/>
<dbReference type="KEGG" id="acan:ACA1_104250"/>
<evidence type="ECO:0000313" key="1">
    <source>
        <dbReference type="EMBL" id="ELR10986.1"/>
    </source>
</evidence>
<proteinExistence type="predicted"/>
<keyword evidence="2" id="KW-1185">Reference proteome</keyword>
<name>L8GFM5_ACACF</name>
<dbReference type="EMBL" id="KB008169">
    <property type="protein sequence ID" value="ELR10986.1"/>
    <property type="molecule type" value="Genomic_DNA"/>
</dbReference>